<keyword evidence="2" id="KW-0732">Signal</keyword>
<gene>
    <name evidence="3" type="ORF">LKD36_08490</name>
</gene>
<dbReference type="AlphaFoldDB" id="A0AAE3DAZ2"/>
<evidence type="ECO:0000256" key="2">
    <source>
        <dbReference type="SAM" id="SignalP"/>
    </source>
</evidence>
<sequence>MKKGKKGWFLLMAFTTWTALIAGCGKWPGNKPDKVPEVTTAGAETDPAENPENGQVTPLPDIQELTYYVHGTMMEPIWSVSLLRQGEEALVRIEPWDGEEEEPFDYPVAAEILEKARRILETYDVASWAGFRGSDPNVLDGSSMSFQAEFVDGSRIEAFGENKFPKNYHDVFSELDSLTADAENAFYRKQGMR</sequence>
<comment type="caution">
    <text evidence="3">The sequence shown here is derived from an EMBL/GenBank/DDBJ whole genome shotgun (WGS) entry which is preliminary data.</text>
</comment>
<name>A0AAE3DAZ2_9FIRM</name>
<dbReference type="Proteomes" id="UP001198220">
    <property type="component" value="Unassembled WGS sequence"/>
</dbReference>
<feature type="chain" id="PRO_5042133901" description="Lipoprotein" evidence="2">
    <location>
        <begin position="23"/>
        <end position="193"/>
    </location>
</feature>
<feature type="region of interest" description="Disordered" evidence="1">
    <location>
        <begin position="31"/>
        <end position="57"/>
    </location>
</feature>
<dbReference type="PROSITE" id="PS51257">
    <property type="entry name" value="PROKAR_LIPOPROTEIN"/>
    <property type="match status" value="1"/>
</dbReference>
<dbReference type="RefSeq" id="WP_308459341.1">
    <property type="nucleotide sequence ID" value="NZ_JAJEPS010000007.1"/>
</dbReference>
<feature type="signal peptide" evidence="2">
    <location>
        <begin position="1"/>
        <end position="22"/>
    </location>
</feature>
<accession>A0AAE3DAZ2</accession>
<proteinExistence type="predicted"/>
<organism evidence="3 4">
    <name type="scientific">Hominiventricola filiformis</name>
    <dbReference type="NCBI Taxonomy" id="2885352"/>
    <lineage>
        <taxon>Bacteria</taxon>
        <taxon>Bacillati</taxon>
        <taxon>Bacillota</taxon>
        <taxon>Clostridia</taxon>
        <taxon>Lachnospirales</taxon>
        <taxon>Lachnospiraceae</taxon>
        <taxon>Hominiventricola</taxon>
    </lineage>
</organism>
<evidence type="ECO:0000313" key="4">
    <source>
        <dbReference type="Proteomes" id="UP001198220"/>
    </source>
</evidence>
<keyword evidence="4" id="KW-1185">Reference proteome</keyword>
<evidence type="ECO:0000313" key="3">
    <source>
        <dbReference type="EMBL" id="MCC2126217.1"/>
    </source>
</evidence>
<reference evidence="3 4" key="1">
    <citation type="submission" date="2021-10" db="EMBL/GenBank/DDBJ databases">
        <title>Anaerobic single-cell dispensing facilitates the cultivation of human gut bacteria.</title>
        <authorList>
            <person name="Afrizal A."/>
        </authorList>
    </citation>
    <scope>NUCLEOTIDE SEQUENCE [LARGE SCALE GENOMIC DNA]</scope>
    <source>
        <strain evidence="3 4">CLA-AA-H276</strain>
    </source>
</reference>
<protein>
    <recommendedName>
        <fullName evidence="5">Lipoprotein</fullName>
    </recommendedName>
</protein>
<evidence type="ECO:0000256" key="1">
    <source>
        <dbReference type="SAM" id="MobiDB-lite"/>
    </source>
</evidence>
<dbReference type="EMBL" id="JAJEPS010000007">
    <property type="protein sequence ID" value="MCC2126217.1"/>
    <property type="molecule type" value="Genomic_DNA"/>
</dbReference>
<evidence type="ECO:0008006" key="5">
    <source>
        <dbReference type="Google" id="ProtNLM"/>
    </source>
</evidence>